<keyword evidence="5 7" id="KW-0460">Magnesium</keyword>
<evidence type="ECO:0000313" key="9">
    <source>
        <dbReference type="EMBL" id="TWU59328.1"/>
    </source>
</evidence>
<dbReference type="InterPro" id="IPR002912">
    <property type="entry name" value="ACT_dom"/>
</dbReference>
<comment type="catalytic activity">
    <reaction evidence="7">
        <text>[protein-PII]-uridylyl-L-tyrosine + H2O = [protein-PII]-L-tyrosine + UMP + H(+)</text>
        <dbReference type="Rhea" id="RHEA:48600"/>
        <dbReference type="Rhea" id="RHEA-COMP:12147"/>
        <dbReference type="Rhea" id="RHEA-COMP:12148"/>
        <dbReference type="ChEBI" id="CHEBI:15377"/>
        <dbReference type="ChEBI" id="CHEBI:15378"/>
        <dbReference type="ChEBI" id="CHEBI:46858"/>
        <dbReference type="ChEBI" id="CHEBI:57865"/>
        <dbReference type="ChEBI" id="CHEBI:90602"/>
    </reaction>
</comment>
<dbReference type="SUPFAM" id="SSF55021">
    <property type="entry name" value="ACT-like"/>
    <property type="match status" value="1"/>
</dbReference>
<dbReference type="Gene3D" id="1.10.3090.10">
    <property type="entry name" value="cca-adding enzyme, domain 2"/>
    <property type="match status" value="1"/>
</dbReference>
<comment type="domain">
    <text evidence="7">Has four distinct domains: an N-terminal nucleotidyltransferase (NT) domain responsible for UTase activity, a central HD domain that encodes UR activity, and two C-terminal ACT domains that seem to have a role in glutamine sensing.</text>
</comment>
<dbReference type="SUPFAM" id="SSF81301">
    <property type="entry name" value="Nucleotidyltransferase"/>
    <property type="match status" value="1"/>
</dbReference>
<keyword evidence="2 7" id="KW-0548">Nucleotidyltransferase</keyword>
<dbReference type="Pfam" id="PF01966">
    <property type="entry name" value="HD"/>
    <property type="match status" value="1"/>
</dbReference>
<dbReference type="PANTHER" id="PTHR47320:SF1">
    <property type="entry name" value="BIFUNCTIONAL URIDYLYLTRANSFERASE_URIDYLYL-REMOVING ENZYME"/>
    <property type="match status" value="1"/>
</dbReference>
<evidence type="ECO:0000256" key="4">
    <source>
        <dbReference type="ARBA" id="ARBA00022801"/>
    </source>
</evidence>
<evidence type="ECO:0000256" key="7">
    <source>
        <dbReference type="HAMAP-Rule" id="MF_00277"/>
    </source>
</evidence>
<dbReference type="InterPro" id="IPR043519">
    <property type="entry name" value="NT_sf"/>
</dbReference>
<protein>
    <recommendedName>
        <fullName evidence="7">Bifunctional uridylyltransferase/uridylyl-removing enzyme</fullName>
        <shortName evidence="7">UTase/UR</shortName>
    </recommendedName>
    <alternativeName>
        <fullName evidence="7">Bifunctional [protein-PII] modification enzyme</fullName>
    </alternativeName>
    <alternativeName>
        <fullName evidence="7">Bifunctional nitrogen sensor protein</fullName>
    </alternativeName>
    <domain>
        <recommendedName>
            <fullName evidence="7">[Protein-PII] uridylyltransferase</fullName>
            <shortName evidence="7">PII uridylyltransferase</shortName>
            <shortName evidence="7">UTase</shortName>
            <ecNumber evidence="7">2.7.7.59</ecNumber>
        </recommendedName>
    </domain>
    <domain>
        <recommendedName>
            <fullName evidence="7">[Protein-PII]-UMP uridylyl-removing enzyme</fullName>
            <shortName evidence="7">UR</shortName>
            <ecNumber evidence="7">3.1.4.-</ecNumber>
        </recommendedName>
    </domain>
</protein>
<gene>
    <name evidence="7 9" type="primary">glnD</name>
    <name evidence="9" type="ORF">Poly51_21160</name>
</gene>
<dbReference type="CDD" id="cd04873">
    <property type="entry name" value="ACT_UUR-ACR-like"/>
    <property type="match status" value="1"/>
</dbReference>
<comment type="activity regulation">
    <text evidence="7">Uridylyltransferase (UTase) activity is inhibited by glutamine, while glutamine activates uridylyl-removing (UR) activity.</text>
</comment>
<dbReference type="NCBIfam" id="TIGR01693">
    <property type="entry name" value="UTase_glnD"/>
    <property type="match status" value="1"/>
</dbReference>
<proteinExistence type="inferred from homology"/>
<dbReference type="AlphaFoldDB" id="A0A5C6FCY2"/>
<keyword evidence="4 7" id="KW-0378">Hydrolase</keyword>
<dbReference type="Pfam" id="PF08335">
    <property type="entry name" value="GlnD_UR_UTase"/>
    <property type="match status" value="1"/>
</dbReference>
<dbReference type="SUPFAM" id="SSF81593">
    <property type="entry name" value="Nucleotidyltransferase substrate binding subunit/domain"/>
    <property type="match status" value="1"/>
</dbReference>
<evidence type="ECO:0000256" key="2">
    <source>
        <dbReference type="ARBA" id="ARBA00022695"/>
    </source>
</evidence>
<evidence type="ECO:0000256" key="3">
    <source>
        <dbReference type="ARBA" id="ARBA00022737"/>
    </source>
</evidence>
<dbReference type="Gene3D" id="1.20.120.330">
    <property type="entry name" value="Nucleotidyltransferases domain 2"/>
    <property type="match status" value="1"/>
</dbReference>
<dbReference type="InterPro" id="IPR003607">
    <property type="entry name" value="HD/PDEase_dom"/>
</dbReference>
<dbReference type="HAMAP" id="MF_00277">
    <property type="entry name" value="PII_uridylyl_transf"/>
    <property type="match status" value="1"/>
</dbReference>
<dbReference type="CDD" id="cd00077">
    <property type="entry name" value="HDc"/>
    <property type="match status" value="1"/>
</dbReference>
<comment type="caution">
    <text evidence="9">The sequence shown here is derived from an EMBL/GenBank/DDBJ whole genome shotgun (WGS) entry which is preliminary data.</text>
</comment>
<accession>A0A5C6FCY2</accession>
<dbReference type="InterPro" id="IPR006674">
    <property type="entry name" value="HD_domain"/>
</dbReference>
<evidence type="ECO:0000256" key="6">
    <source>
        <dbReference type="ARBA" id="ARBA00023268"/>
    </source>
</evidence>
<dbReference type="GO" id="GO:0008081">
    <property type="term" value="F:phosphoric diester hydrolase activity"/>
    <property type="evidence" value="ECO:0007669"/>
    <property type="project" value="UniProtKB-UniRule"/>
</dbReference>
<dbReference type="InterPro" id="IPR013546">
    <property type="entry name" value="PII_UdlTrfase/GS_AdlTrfase"/>
</dbReference>
<dbReference type="SUPFAM" id="SSF109604">
    <property type="entry name" value="HD-domain/PDEase-like"/>
    <property type="match status" value="1"/>
</dbReference>
<feature type="domain" description="ACT" evidence="8">
    <location>
        <begin position="803"/>
        <end position="873"/>
    </location>
</feature>
<name>A0A5C6FCY2_9BACT</name>
<feature type="region of interest" description="Uridylyltransferase" evidence="7">
    <location>
        <begin position="1"/>
        <end position="331"/>
    </location>
</feature>
<evidence type="ECO:0000259" key="8">
    <source>
        <dbReference type="PROSITE" id="PS51671"/>
    </source>
</evidence>
<organism evidence="9 10">
    <name type="scientific">Rubripirellula tenax</name>
    <dbReference type="NCBI Taxonomy" id="2528015"/>
    <lineage>
        <taxon>Bacteria</taxon>
        <taxon>Pseudomonadati</taxon>
        <taxon>Planctomycetota</taxon>
        <taxon>Planctomycetia</taxon>
        <taxon>Pirellulales</taxon>
        <taxon>Pirellulaceae</taxon>
        <taxon>Rubripirellula</taxon>
    </lineage>
</organism>
<dbReference type="Proteomes" id="UP000318288">
    <property type="component" value="Unassembled WGS sequence"/>
</dbReference>
<dbReference type="GO" id="GO:0008773">
    <property type="term" value="F:[protein-PII] uridylyltransferase activity"/>
    <property type="evidence" value="ECO:0007669"/>
    <property type="project" value="UniProtKB-UniRule"/>
</dbReference>
<evidence type="ECO:0000256" key="1">
    <source>
        <dbReference type="ARBA" id="ARBA00022679"/>
    </source>
</evidence>
<evidence type="ECO:0000313" key="10">
    <source>
        <dbReference type="Proteomes" id="UP000318288"/>
    </source>
</evidence>
<comment type="function">
    <text evidence="7">Modifies, by uridylylation and deuridylylation, the PII regulatory proteins (GlnB and homologs), in response to the nitrogen status of the cell that GlnD senses through the glutamine level. Under low glutamine levels, catalyzes the conversion of the PII proteins and UTP to PII-UMP and PPi, while under higher glutamine levels, GlnD hydrolyzes PII-UMP to PII and UMP (deuridylylation). Thus, controls uridylylation state and activity of the PII proteins, and plays an important role in the regulation of nitrogen metabolism.</text>
</comment>
<reference evidence="9 10" key="1">
    <citation type="submission" date="2019-02" db="EMBL/GenBank/DDBJ databases">
        <title>Deep-cultivation of Planctomycetes and their phenomic and genomic characterization uncovers novel biology.</title>
        <authorList>
            <person name="Wiegand S."/>
            <person name="Jogler M."/>
            <person name="Boedeker C."/>
            <person name="Pinto D."/>
            <person name="Vollmers J."/>
            <person name="Rivas-Marin E."/>
            <person name="Kohn T."/>
            <person name="Peeters S.H."/>
            <person name="Heuer A."/>
            <person name="Rast P."/>
            <person name="Oberbeckmann S."/>
            <person name="Bunk B."/>
            <person name="Jeske O."/>
            <person name="Meyerdierks A."/>
            <person name="Storesund J.E."/>
            <person name="Kallscheuer N."/>
            <person name="Luecker S."/>
            <person name="Lage O.M."/>
            <person name="Pohl T."/>
            <person name="Merkel B.J."/>
            <person name="Hornburger P."/>
            <person name="Mueller R.-W."/>
            <person name="Bruemmer F."/>
            <person name="Labrenz M."/>
            <person name="Spormann A.M."/>
            <person name="Op Den Camp H."/>
            <person name="Overmann J."/>
            <person name="Amann R."/>
            <person name="Jetten M.S.M."/>
            <person name="Mascher T."/>
            <person name="Medema M.H."/>
            <person name="Devos D.P."/>
            <person name="Kaster A.-K."/>
            <person name="Ovreas L."/>
            <person name="Rohde M."/>
            <person name="Galperin M.Y."/>
            <person name="Jogler C."/>
        </authorList>
    </citation>
    <scope>NUCLEOTIDE SEQUENCE [LARGE SCALE GENOMIC DNA]</scope>
    <source>
        <strain evidence="9 10">Poly51</strain>
    </source>
</reference>
<comment type="catalytic activity">
    <reaction evidence="7">
        <text>[protein-PII]-L-tyrosine + UTP = [protein-PII]-uridylyl-L-tyrosine + diphosphate</text>
        <dbReference type="Rhea" id="RHEA:13673"/>
        <dbReference type="Rhea" id="RHEA-COMP:12147"/>
        <dbReference type="Rhea" id="RHEA-COMP:12148"/>
        <dbReference type="ChEBI" id="CHEBI:33019"/>
        <dbReference type="ChEBI" id="CHEBI:46398"/>
        <dbReference type="ChEBI" id="CHEBI:46858"/>
        <dbReference type="ChEBI" id="CHEBI:90602"/>
        <dbReference type="EC" id="2.7.7.59"/>
    </reaction>
</comment>
<keyword evidence="3" id="KW-0677">Repeat</keyword>
<dbReference type="EC" id="2.7.7.59" evidence="7"/>
<sequence>MSMRPIVLRCRELLREGREKAHQQHRSGSPGTQISTLLADLYDDVVLDVWNEATREFATDDRLGGLCLIAHGGFGRRDLAPYSDADLMLLTTPRSESLATKIAGNLTRDLSDSGITPGLSIRSAAEACSMSWTDPIVFTSLAESRLLAGSLQLYKNYFDAFRHGAMRRSKQIIRDIVAARREERAKWGETTYLLRPNVKRSRGALRDIQLIRWIGFARYGETDLDRLLRLGALPEDDYRNVRQAFAFMLRLRNELHFREGKGQDVLDRATQMEIAQTWGYAGTEGVLPVEQFMQDYFDKARNVRYASSYFADDADSRPWLHRVYERVFSRKIDEKIRMGPAHIWVREDRLPSFSQSLPEVLRLMSLANQHNRRISHHTWQAIRLAMQDRSPTQPKPETIEAFLSLLSNPGRLAPLLRRLHELRIIEQLIPEFRRMRGLLQFNAYHKYTVDAHSFLAVEAATNMQDDPGGMGRRYRRIDDKRLLHLALLIHDIGKGYEEDHCIVGARIARDTAKRLNLDSATAETLEWLVLKHLAVNVAAFRHDLSDPEIVLSFAAEVGSIRRLELLVVHSVADLISVGPGVATDWKMNLIEDLYKRTRRYFDSGDLPGSPNDPEIESTRERVSKELSTRSASPIATELLEQIPLSLLSRCEPQDLANEIMAVADRSDRDSKTICLCRFDDSFKAMLYTVIRREDKHSIGTFARATGALATSDLTIMRAQIEMVGDYAWDHFWVLDPQSPDGPASNHRTSEVSDRVCRLLDVPDAPLPAYRSRWKPSTVIEPNQVQVLPTKVVFDNDTVDRYTIVSFFAYDEVGLLYRIASALAEKRLVLSFAKIDTHLDQVADVFYVSEIDGSKLIDSKRQEEVRAALLDVVN</sequence>
<keyword evidence="6 7" id="KW-0511">Multifunctional enzyme</keyword>
<dbReference type="EC" id="3.1.4.-" evidence="7"/>
<dbReference type="PIRSF" id="PIRSF006288">
    <property type="entry name" value="PII_uridyltransf"/>
    <property type="match status" value="1"/>
</dbReference>
<evidence type="ECO:0000256" key="5">
    <source>
        <dbReference type="ARBA" id="ARBA00022842"/>
    </source>
</evidence>
<dbReference type="PANTHER" id="PTHR47320">
    <property type="entry name" value="BIFUNCTIONAL URIDYLYLTRANSFERASE/URIDYLYL-REMOVING ENZYME"/>
    <property type="match status" value="1"/>
</dbReference>
<comment type="caution">
    <text evidence="7">Lacks conserved residue(s) required for the propagation of feature annotation.</text>
</comment>
<dbReference type="RefSeq" id="WP_146456857.1">
    <property type="nucleotide sequence ID" value="NZ_SJPW01000002.1"/>
</dbReference>
<keyword evidence="1 7" id="KW-0808">Transferase</keyword>
<dbReference type="OrthoDB" id="9758038at2"/>
<dbReference type="GO" id="GO:0006808">
    <property type="term" value="P:regulation of nitrogen utilization"/>
    <property type="evidence" value="ECO:0007669"/>
    <property type="project" value="UniProtKB-UniRule"/>
</dbReference>
<dbReference type="CDD" id="cd04899">
    <property type="entry name" value="ACT_ACR-UUR-like_2"/>
    <property type="match status" value="1"/>
</dbReference>
<dbReference type="InterPro" id="IPR045865">
    <property type="entry name" value="ACT-like_dom_sf"/>
</dbReference>
<dbReference type="EMBL" id="SJPW01000002">
    <property type="protein sequence ID" value="TWU59328.1"/>
    <property type="molecule type" value="Genomic_DNA"/>
</dbReference>
<comment type="similarity">
    <text evidence="7">Belongs to the GlnD family.</text>
</comment>
<dbReference type="InterPro" id="IPR010043">
    <property type="entry name" value="UTase/UR"/>
</dbReference>
<keyword evidence="10" id="KW-1185">Reference proteome</keyword>
<dbReference type="CDD" id="cd05401">
    <property type="entry name" value="NT_GlnE_GlnD_like"/>
    <property type="match status" value="1"/>
</dbReference>
<dbReference type="PROSITE" id="PS51671">
    <property type="entry name" value="ACT"/>
    <property type="match status" value="1"/>
</dbReference>
<comment type="cofactor">
    <cofactor evidence="7">
        <name>Mg(2+)</name>
        <dbReference type="ChEBI" id="CHEBI:18420"/>
    </cofactor>
</comment>